<evidence type="ECO:0000256" key="6">
    <source>
        <dbReference type="ARBA" id="ARBA00023024"/>
    </source>
</evidence>
<dbReference type="InterPro" id="IPR029070">
    <property type="entry name" value="Chitinase_insertion_sf"/>
</dbReference>
<dbReference type="InterPro" id="IPR050314">
    <property type="entry name" value="Glycosyl_Hydrlase_18"/>
</dbReference>
<dbReference type="SMART" id="SM00270">
    <property type="entry name" value="ChtBD1"/>
    <property type="match status" value="2"/>
</dbReference>
<evidence type="ECO:0000256" key="3">
    <source>
        <dbReference type="ARBA" id="ARBA00012729"/>
    </source>
</evidence>
<keyword evidence="6" id="KW-0146">Chitin degradation</keyword>
<dbReference type="EMBL" id="MCFA01000065">
    <property type="protein sequence ID" value="ORY11048.1"/>
    <property type="molecule type" value="Genomic_DNA"/>
</dbReference>
<dbReference type="GO" id="GO:0006032">
    <property type="term" value="P:chitin catabolic process"/>
    <property type="evidence" value="ECO:0007669"/>
    <property type="project" value="UniProtKB-KW"/>
</dbReference>
<evidence type="ECO:0000256" key="8">
    <source>
        <dbReference type="ARBA" id="ARBA00023295"/>
    </source>
</evidence>
<feature type="chain" id="PRO_5012711371" description="chitinase" evidence="12">
    <location>
        <begin position="21"/>
        <end position="1120"/>
    </location>
</feature>
<evidence type="ECO:0000256" key="12">
    <source>
        <dbReference type="SAM" id="SignalP"/>
    </source>
</evidence>
<dbReference type="GO" id="GO:0008061">
    <property type="term" value="F:chitin binding"/>
    <property type="evidence" value="ECO:0007669"/>
    <property type="project" value="UniProtKB-KW"/>
</dbReference>
<dbReference type="InterPro" id="IPR017853">
    <property type="entry name" value="GH"/>
</dbReference>
<keyword evidence="9" id="KW-0624">Polysaccharide degradation</keyword>
<evidence type="ECO:0000256" key="7">
    <source>
        <dbReference type="ARBA" id="ARBA00023277"/>
    </source>
</evidence>
<evidence type="ECO:0000313" key="14">
    <source>
        <dbReference type="EMBL" id="ORY11048.1"/>
    </source>
</evidence>
<dbReference type="OrthoDB" id="73875at2759"/>
<evidence type="ECO:0000256" key="10">
    <source>
        <dbReference type="RuleBase" id="RU000489"/>
    </source>
</evidence>
<dbReference type="PANTHER" id="PTHR11177:SF333">
    <property type="entry name" value="CHITINASE"/>
    <property type="match status" value="1"/>
</dbReference>
<dbReference type="Gene3D" id="3.10.50.10">
    <property type="match status" value="1"/>
</dbReference>
<dbReference type="InterPro" id="IPR001223">
    <property type="entry name" value="Glyco_hydro18_cat"/>
</dbReference>
<protein>
    <recommendedName>
        <fullName evidence="3">chitinase</fullName>
        <ecNumber evidence="3">3.2.1.14</ecNumber>
    </recommendedName>
</protein>
<feature type="region of interest" description="Disordered" evidence="11">
    <location>
        <begin position="490"/>
        <end position="511"/>
    </location>
</feature>
<dbReference type="GO" id="GO:0008843">
    <property type="term" value="F:endochitinase activity"/>
    <property type="evidence" value="ECO:0007669"/>
    <property type="project" value="UniProtKB-EC"/>
</dbReference>
<evidence type="ECO:0000256" key="2">
    <source>
        <dbReference type="ARBA" id="ARBA00008682"/>
    </source>
</evidence>
<name>A0A1Y1ZLC9_9PLEO</name>
<reference evidence="14 15" key="1">
    <citation type="submission" date="2016-07" db="EMBL/GenBank/DDBJ databases">
        <title>Pervasive Adenine N6-methylation of Active Genes in Fungi.</title>
        <authorList>
            <consortium name="DOE Joint Genome Institute"/>
            <person name="Mondo S.J."/>
            <person name="Dannebaum R.O."/>
            <person name="Kuo R.C."/>
            <person name="Labutti K."/>
            <person name="Haridas S."/>
            <person name="Kuo A."/>
            <person name="Salamov A."/>
            <person name="Ahrendt S.R."/>
            <person name="Lipzen A."/>
            <person name="Sullivan W."/>
            <person name="Andreopoulos W.B."/>
            <person name="Clum A."/>
            <person name="Lindquist E."/>
            <person name="Daum C."/>
            <person name="Ramamoorthy G.K."/>
            <person name="Gryganskyi A."/>
            <person name="Culley D."/>
            <person name="Magnuson J.K."/>
            <person name="James T.Y."/>
            <person name="O'Malley M.A."/>
            <person name="Stajich J.E."/>
            <person name="Spatafora J.W."/>
            <person name="Visel A."/>
            <person name="Grigoriev I.V."/>
        </authorList>
    </citation>
    <scope>NUCLEOTIDE SEQUENCE [LARGE SCALE GENOMIC DNA]</scope>
    <source>
        <strain evidence="14 15">CBS 115471</strain>
    </source>
</reference>
<feature type="domain" description="GH18" evidence="13">
    <location>
        <begin position="158"/>
        <end position="512"/>
    </location>
</feature>
<feature type="region of interest" description="Disordered" evidence="11">
    <location>
        <begin position="725"/>
        <end position="751"/>
    </location>
</feature>
<feature type="signal peptide" evidence="12">
    <location>
        <begin position="1"/>
        <end position="20"/>
    </location>
</feature>
<keyword evidence="5 10" id="KW-0378">Hydrolase</keyword>
<evidence type="ECO:0000256" key="5">
    <source>
        <dbReference type="ARBA" id="ARBA00022801"/>
    </source>
</evidence>
<dbReference type="STRING" id="1231657.A0A1Y1ZLC9"/>
<proteinExistence type="inferred from homology"/>
<dbReference type="Gene3D" id="3.30.60.10">
    <property type="entry name" value="Endochitinase-like"/>
    <property type="match status" value="1"/>
</dbReference>
<feature type="compositionally biased region" description="Polar residues" evidence="11">
    <location>
        <begin position="1086"/>
        <end position="1104"/>
    </location>
</feature>
<dbReference type="PANTHER" id="PTHR11177">
    <property type="entry name" value="CHITINASE"/>
    <property type="match status" value="1"/>
</dbReference>
<gene>
    <name evidence="14" type="ORF">BCR34DRAFT_484772</name>
</gene>
<evidence type="ECO:0000313" key="15">
    <source>
        <dbReference type="Proteomes" id="UP000193144"/>
    </source>
</evidence>
<comment type="similarity">
    <text evidence="2">Belongs to the glycosyl hydrolase 18 family. Chitinase class V subfamily.</text>
</comment>
<dbReference type="AlphaFoldDB" id="A0A1Y1ZLC9"/>
<dbReference type="GO" id="GO:0000272">
    <property type="term" value="P:polysaccharide catabolic process"/>
    <property type="evidence" value="ECO:0007669"/>
    <property type="project" value="UniProtKB-KW"/>
</dbReference>
<comment type="catalytic activity">
    <reaction evidence="1">
        <text>Random endo-hydrolysis of N-acetyl-beta-D-glucosaminide (1-&gt;4)-beta-linkages in chitin and chitodextrins.</text>
        <dbReference type="EC" id="3.2.1.14"/>
    </reaction>
</comment>
<keyword evidence="15" id="KW-1185">Reference proteome</keyword>
<comment type="caution">
    <text evidence="14">The sequence shown here is derived from an EMBL/GenBank/DDBJ whole genome shotgun (WGS) entry which is preliminary data.</text>
</comment>
<evidence type="ECO:0000256" key="11">
    <source>
        <dbReference type="SAM" id="MobiDB-lite"/>
    </source>
</evidence>
<evidence type="ECO:0000256" key="4">
    <source>
        <dbReference type="ARBA" id="ARBA00022669"/>
    </source>
</evidence>
<organism evidence="14 15">
    <name type="scientific">Clohesyomyces aquaticus</name>
    <dbReference type="NCBI Taxonomy" id="1231657"/>
    <lineage>
        <taxon>Eukaryota</taxon>
        <taxon>Fungi</taxon>
        <taxon>Dikarya</taxon>
        <taxon>Ascomycota</taxon>
        <taxon>Pezizomycotina</taxon>
        <taxon>Dothideomycetes</taxon>
        <taxon>Pleosporomycetidae</taxon>
        <taxon>Pleosporales</taxon>
        <taxon>Lindgomycetaceae</taxon>
        <taxon>Clohesyomyces</taxon>
    </lineage>
</organism>
<dbReference type="SUPFAM" id="SSF57016">
    <property type="entry name" value="Plant lectins/antimicrobial peptides"/>
    <property type="match status" value="1"/>
</dbReference>
<dbReference type="InterPro" id="IPR001579">
    <property type="entry name" value="Glyco_hydro_18_chit_AS"/>
</dbReference>
<dbReference type="Proteomes" id="UP000193144">
    <property type="component" value="Unassembled WGS sequence"/>
</dbReference>
<keyword evidence="4" id="KW-0147">Chitin-binding</keyword>
<dbReference type="Pfam" id="PF00704">
    <property type="entry name" value="Glyco_hydro_18"/>
    <property type="match status" value="1"/>
</dbReference>
<evidence type="ECO:0000259" key="13">
    <source>
        <dbReference type="PROSITE" id="PS51910"/>
    </source>
</evidence>
<dbReference type="InterPro" id="IPR036861">
    <property type="entry name" value="Endochitinase-like_sf"/>
</dbReference>
<keyword evidence="7" id="KW-0119">Carbohydrate metabolism</keyword>
<accession>A0A1Y1ZLC9</accession>
<dbReference type="InterPro" id="IPR001002">
    <property type="entry name" value="Chitin-bd_1"/>
</dbReference>
<dbReference type="SUPFAM" id="SSF51445">
    <property type="entry name" value="(Trans)glycosidases"/>
    <property type="match status" value="1"/>
</dbReference>
<dbReference type="CDD" id="cd11618">
    <property type="entry name" value="ChtBD1_1"/>
    <property type="match status" value="1"/>
</dbReference>
<feature type="region of interest" description="Disordered" evidence="11">
    <location>
        <begin position="1086"/>
        <end position="1120"/>
    </location>
</feature>
<dbReference type="InterPro" id="IPR011583">
    <property type="entry name" value="Chitinase_II/V-like_cat"/>
</dbReference>
<evidence type="ECO:0000256" key="9">
    <source>
        <dbReference type="ARBA" id="ARBA00023326"/>
    </source>
</evidence>
<dbReference type="EC" id="3.2.1.14" evidence="3"/>
<sequence length="1120" mass="121566">MHSQSLQTAILGVFAAFSAAKPFSVSDLAAASETILDHFELLSRGLPTGTCNAQTPCENAACCGTNGLCGYSPTECGKSNCTSNCDAKAECGQYGVVGKQNCPLGVCCSKFGYVSQHKLRLNRFCGSTDDFCLDGCQSGFGGCGPPKRPSCGGASIAKRTIGYYESWSSTRKCQSVQPEDLNLNGYTHINFAFAFFDPSTFQIAPMDGNSAKLYSRFTGLKSNHRGLQTWISVGGWSFTDPGPTRAAFSDMSSNSGNRQKFIQGLISFMDNYGFDGVDLDWEYPQADDRGGVTADKENYVALVKEMRAAFGSKYGISMTLPTSYWYLQHFDLKNIQDSVDWFNLMSYDSIGPYIAPHTNVTEIDLGLDLLWRAGVAPGKVVLGFGWYGRSFTLTDSSCNTPNRVCKFSGGADPGPCSDASGIFTYQEIQDIISKNSLTPTWEKTAAVKWISWGNQWVSYDDEDTFKQKRDFGNSRCLGGTMVWAMDQMDQKGDNGLAPAPGVTTSQQQDASQKSADMQAGITCYTTDCGAKCKRGTSGVAQMNGQPGQLSTNNRCKKNEYRNLCCDDGTITGICKWRGYRGVGLSCISGCDDGETEVTTNTNNHDKHGDQSCTGGIQSYCCKGFKAPPTKGDIKDKLEDGAKAAAEAAAANAALDIAAKVFCRVAVPALLAPLEALEALIPIFGEIADIAEIAATPALIQLCVKLIEKEGKAEFKVFGKKHTLSMDKPTAKPSRTRPPESSHTKPQTSTDSCDLVARDLDGRAPAPKCQKPVTSYVATDYSDKNFPNTKTMICDFNDFNQACMHYASVIDHNPGYELITCPFSASPASKLKRPVTALYNRERNKAWVAKITPPNAQKGCERDEWPPAALHEANNNLAVVVPGANVVSRQQFVRLLDGVVNGKAGQLWKGCPKVAATSDRNGNKRVINGKNIKTTVISVKRYFTRSVFKMTFAHENDPDQDNGIKDNPCQPFGQKDANGNPIDNRGFALLNEDSWFDRNPAAKAYTDAYKKDPTWKRHAPLLDLEELAVIGDNSSRKLTKRELQEHLGIYHCDSPDCKKEMKELGIESAFDISPSHAAPVVVSAISTTSSPSETGGVTSRMTSTPEHVVTSPHVAQQTFAP</sequence>
<keyword evidence="12" id="KW-0732">Signal</keyword>
<evidence type="ECO:0000256" key="1">
    <source>
        <dbReference type="ARBA" id="ARBA00000822"/>
    </source>
</evidence>
<dbReference type="SMART" id="SM00636">
    <property type="entry name" value="Glyco_18"/>
    <property type="match status" value="1"/>
</dbReference>
<keyword evidence="8 10" id="KW-0326">Glycosidase</keyword>
<dbReference type="SUPFAM" id="SSF54556">
    <property type="entry name" value="Chitinase insertion domain"/>
    <property type="match status" value="1"/>
</dbReference>
<dbReference type="Gene3D" id="3.20.20.80">
    <property type="entry name" value="Glycosidases"/>
    <property type="match status" value="1"/>
</dbReference>
<dbReference type="PROSITE" id="PS01095">
    <property type="entry name" value="GH18_1"/>
    <property type="match status" value="1"/>
</dbReference>
<dbReference type="PROSITE" id="PS51910">
    <property type="entry name" value="GH18_2"/>
    <property type="match status" value="1"/>
</dbReference>